<evidence type="ECO:0000313" key="2">
    <source>
        <dbReference type="Proteomes" id="UP000683000"/>
    </source>
</evidence>
<keyword evidence="2" id="KW-1185">Reference proteome</keyword>
<proteinExistence type="predicted"/>
<dbReference type="OrthoDB" id="5424209at2759"/>
<sequence>MSATADNIFDARRYDVTLDPTALAYVNSPEFKCKCTEIALECATSSSGESSDRETFGLAQMKVTLLPPPLTSTPTNLQGSSSFFTMLDKFNAPSGPEAYTRRMRVMSFRSMMIISLVIRLIVGLLNEKDIKTSAVDFVQFKWLNQRPGQVIDDNKEEEEEEEEGDDVEDEIFDVSKYDKITAIMPIEDGDRFVSNPTVWIGVFSDSLTTTGAHDVAKGICDYLNELQLENIDIVFCEKKFKFLARPALYHPIKEGDTLQPVIDNVSVALSLSIQNFKTSMQGMLGPYFRIDKKLYAITVRHNLFPLDDNNVEYRFNPSARKKEVLVMGDIAFTNYKASIQAHICTLLDTIKSLKKRVDAYKRKVEDVVDIYQSKVILQENKVELSKTERHINQLKQFFLIIDKRWGKRKDRAIGHVIWAPPIATGQAPHNYTCNLNQVYRVEAVELDLWTRNVPSEFKFPDHSLLHLKRILTADEVKHPNSKDTQGNPIRRVLKDGYMSSLTSAKPVKLPIFNNEDEPGTFSKGGDSGSLIVNILSRFVVLLTGGLNKGTDGSDITYATLFEWVNLYFEGLVAFFTNND</sequence>
<organism evidence="1 2">
    <name type="scientific">Boletus reticuloceps</name>
    <dbReference type="NCBI Taxonomy" id="495285"/>
    <lineage>
        <taxon>Eukaryota</taxon>
        <taxon>Fungi</taxon>
        <taxon>Dikarya</taxon>
        <taxon>Basidiomycota</taxon>
        <taxon>Agaricomycotina</taxon>
        <taxon>Agaricomycetes</taxon>
        <taxon>Agaricomycetidae</taxon>
        <taxon>Boletales</taxon>
        <taxon>Boletineae</taxon>
        <taxon>Boletaceae</taxon>
        <taxon>Boletoideae</taxon>
        <taxon>Boletus</taxon>
    </lineage>
</organism>
<accession>A0A8I2YDI9</accession>
<protein>
    <submittedName>
        <fullName evidence="1">Uncharacterized protein</fullName>
    </submittedName>
</protein>
<evidence type="ECO:0000313" key="1">
    <source>
        <dbReference type="EMBL" id="KAG6369895.1"/>
    </source>
</evidence>
<gene>
    <name evidence="1" type="ORF">JVT61DRAFT_13360</name>
</gene>
<dbReference type="EMBL" id="JAGFBS010000061">
    <property type="protein sequence ID" value="KAG6369895.1"/>
    <property type="molecule type" value="Genomic_DNA"/>
</dbReference>
<dbReference type="Proteomes" id="UP000683000">
    <property type="component" value="Unassembled WGS sequence"/>
</dbReference>
<comment type="caution">
    <text evidence="1">The sequence shown here is derived from an EMBL/GenBank/DDBJ whole genome shotgun (WGS) entry which is preliminary data.</text>
</comment>
<reference evidence="1" key="1">
    <citation type="submission" date="2021-03" db="EMBL/GenBank/DDBJ databases">
        <title>Evolutionary innovations through gain and loss of genes in the ectomycorrhizal Boletales.</title>
        <authorList>
            <person name="Wu G."/>
            <person name="Miyauchi S."/>
            <person name="Morin E."/>
            <person name="Yang Z.-L."/>
            <person name="Xu J."/>
            <person name="Martin F.M."/>
        </authorList>
    </citation>
    <scope>NUCLEOTIDE SEQUENCE</scope>
    <source>
        <strain evidence="1">BR01</strain>
    </source>
</reference>
<name>A0A8I2YDI9_9AGAM</name>
<dbReference type="AlphaFoldDB" id="A0A8I2YDI9"/>